<evidence type="ECO:0000313" key="11">
    <source>
        <dbReference type="Proteomes" id="UP001358417"/>
    </source>
</evidence>
<evidence type="ECO:0000256" key="6">
    <source>
        <dbReference type="ARBA" id="ARBA00023049"/>
    </source>
</evidence>
<protein>
    <recommendedName>
        <fullName evidence="12">Neutral metalloproteinase</fullName>
    </recommendedName>
</protein>
<proteinExistence type="inferred from homology"/>
<dbReference type="InterPro" id="IPR027268">
    <property type="entry name" value="Peptidase_M4/M1_CTD_sf"/>
</dbReference>
<gene>
    <name evidence="10" type="ORF">LTR84_012718</name>
</gene>
<evidence type="ECO:0000259" key="9">
    <source>
        <dbReference type="Pfam" id="PF02868"/>
    </source>
</evidence>
<dbReference type="InterPro" id="IPR013856">
    <property type="entry name" value="Peptidase_M4_domain"/>
</dbReference>
<dbReference type="Gene3D" id="1.10.390.10">
    <property type="entry name" value="Neutral Protease Domain 2"/>
    <property type="match status" value="1"/>
</dbReference>
<evidence type="ECO:0008006" key="12">
    <source>
        <dbReference type="Google" id="ProtNLM"/>
    </source>
</evidence>
<keyword evidence="4" id="KW-0378">Hydrolase</keyword>
<organism evidence="10 11">
    <name type="scientific">Exophiala bonariae</name>
    <dbReference type="NCBI Taxonomy" id="1690606"/>
    <lineage>
        <taxon>Eukaryota</taxon>
        <taxon>Fungi</taxon>
        <taxon>Dikarya</taxon>
        <taxon>Ascomycota</taxon>
        <taxon>Pezizomycotina</taxon>
        <taxon>Eurotiomycetes</taxon>
        <taxon>Chaetothyriomycetidae</taxon>
        <taxon>Chaetothyriales</taxon>
        <taxon>Herpotrichiellaceae</taxon>
        <taxon>Exophiala</taxon>
    </lineage>
</organism>
<dbReference type="InterPro" id="IPR052759">
    <property type="entry name" value="Metalloprotease_M4"/>
</dbReference>
<keyword evidence="2" id="KW-0645">Protease</keyword>
<dbReference type="Pfam" id="PF02868">
    <property type="entry name" value="Peptidase_M4_C"/>
    <property type="match status" value="1"/>
</dbReference>
<dbReference type="GeneID" id="89980860"/>
<dbReference type="InterPro" id="IPR001570">
    <property type="entry name" value="Peptidase_M4_C_domain"/>
</dbReference>
<dbReference type="AlphaFoldDB" id="A0AAV9NFU3"/>
<dbReference type="SUPFAM" id="SSF55486">
    <property type="entry name" value="Metalloproteases ('zincins'), catalytic domain"/>
    <property type="match status" value="1"/>
</dbReference>
<name>A0AAV9NFU3_9EURO</name>
<dbReference type="RefSeq" id="XP_064708135.1">
    <property type="nucleotide sequence ID" value="XM_064856235.1"/>
</dbReference>
<dbReference type="GO" id="GO:0004222">
    <property type="term" value="F:metalloendopeptidase activity"/>
    <property type="evidence" value="ECO:0007669"/>
    <property type="project" value="InterPro"/>
</dbReference>
<keyword evidence="3" id="KW-0479">Metal-binding</keyword>
<reference evidence="10 11" key="1">
    <citation type="submission" date="2023-08" db="EMBL/GenBank/DDBJ databases">
        <title>Black Yeasts Isolated from many extreme environments.</title>
        <authorList>
            <person name="Coleine C."/>
            <person name="Stajich J.E."/>
            <person name="Selbmann L."/>
        </authorList>
    </citation>
    <scope>NUCLEOTIDE SEQUENCE [LARGE SCALE GENOMIC DNA]</scope>
    <source>
        <strain evidence="10 11">CCFEE 5792</strain>
    </source>
</reference>
<evidence type="ECO:0000256" key="2">
    <source>
        <dbReference type="ARBA" id="ARBA00022670"/>
    </source>
</evidence>
<dbReference type="GO" id="GO:0006508">
    <property type="term" value="P:proteolysis"/>
    <property type="evidence" value="ECO:0007669"/>
    <property type="project" value="UniProtKB-KW"/>
</dbReference>
<feature type="domain" description="Peptidase M4" evidence="8">
    <location>
        <begin position="117"/>
        <end position="220"/>
    </location>
</feature>
<dbReference type="PANTHER" id="PTHR43579">
    <property type="match status" value="1"/>
</dbReference>
<dbReference type="Proteomes" id="UP001358417">
    <property type="component" value="Unassembled WGS sequence"/>
</dbReference>
<keyword evidence="6" id="KW-0482">Metalloprotease</keyword>
<evidence type="ECO:0000313" key="10">
    <source>
        <dbReference type="EMBL" id="KAK5056165.1"/>
    </source>
</evidence>
<dbReference type="Pfam" id="PF01447">
    <property type="entry name" value="Peptidase_M4"/>
    <property type="match status" value="1"/>
</dbReference>
<comment type="caution">
    <text evidence="10">The sequence shown here is derived from an EMBL/GenBank/DDBJ whole genome shotgun (WGS) entry which is preliminary data.</text>
</comment>
<dbReference type="CDD" id="cd09597">
    <property type="entry name" value="M4_TLP"/>
    <property type="match status" value="1"/>
</dbReference>
<sequence>MAQPSKTSPMCTIIPPDLLIHISKSDKVSQKARDGANSTLKRCDDVNKIRHAALHSRLSAASKAAGPFDLKAAPKAAAGVSHLSRTIWDCQHRAGLPIDLNHDGIPDTNIQGLPRFRGPKLAAEGHVWKDTDDQSAKNVYEQFKQTYDFFFEVLGRDSIDNHGQKLIGAVHYDEDRQPGFFNAFFFNEVMAYGDGDGEIFRSFTDIIDITAHELTHGVTEATAQLVYENQSGALNESMSDVFGSLVKQYSKVPKQDARSADWLIGRGLFLVPDARALRDMANPGTAHGNTGITGRDRQPRDMDGYRELFPPNSDPVTGNDSGGVHLYSGIPNRAFFLVATTLGGFAWEKAGKIWYNTMLDPKIRGVNPRTAFKTFADLTVKYAEEFGPDAVQAVKDAWTDVKVYPWNPVWMAAGERGEL</sequence>
<evidence type="ECO:0000256" key="7">
    <source>
        <dbReference type="SAM" id="MobiDB-lite"/>
    </source>
</evidence>
<dbReference type="GO" id="GO:0046872">
    <property type="term" value="F:metal ion binding"/>
    <property type="evidence" value="ECO:0007669"/>
    <property type="project" value="UniProtKB-KW"/>
</dbReference>
<evidence type="ECO:0000256" key="3">
    <source>
        <dbReference type="ARBA" id="ARBA00022723"/>
    </source>
</evidence>
<dbReference type="InterPro" id="IPR023612">
    <property type="entry name" value="Peptidase_M4"/>
</dbReference>
<feature type="region of interest" description="Disordered" evidence="7">
    <location>
        <begin position="280"/>
        <end position="301"/>
    </location>
</feature>
<keyword evidence="5" id="KW-0862">Zinc</keyword>
<dbReference type="PANTHER" id="PTHR43579:SF1">
    <property type="entry name" value="NEUTRAL METALLOPROTEINASE"/>
    <property type="match status" value="1"/>
</dbReference>
<comment type="similarity">
    <text evidence="1">Belongs to the peptidase M4 family.</text>
</comment>
<dbReference type="Gene3D" id="3.10.170.10">
    <property type="match status" value="1"/>
</dbReference>
<evidence type="ECO:0000259" key="8">
    <source>
        <dbReference type="Pfam" id="PF01447"/>
    </source>
</evidence>
<dbReference type="PRINTS" id="PR00730">
    <property type="entry name" value="THERMOLYSIN"/>
</dbReference>
<evidence type="ECO:0000256" key="5">
    <source>
        <dbReference type="ARBA" id="ARBA00022833"/>
    </source>
</evidence>
<evidence type="ECO:0000256" key="4">
    <source>
        <dbReference type="ARBA" id="ARBA00022801"/>
    </source>
</evidence>
<accession>A0AAV9NFU3</accession>
<keyword evidence="11" id="KW-1185">Reference proteome</keyword>
<evidence type="ECO:0000256" key="1">
    <source>
        <dbReference type="ARBA" id="ARBA00009388"/>
    </source>
</evidence>
<dbReference type="EMBL" id="JAVRRD010000008">
    <property type="protein sequence ID" value="KAK5056165.1"/>
    <property type="molecule type" value="Genomic_DNA"/>
</dbReference>
<feature type="domain" description="Peptidase M4 C-terminal" evidence="9">
    <location>
        <begin position="223"/>
        <end position="403"/>
    </location>
</feature>